<dbReference type="AlphaFoldDB" id="A0A4V1NVD1"/>
<dbReference type="NCBIfam" id="TIGR03435">
    <property type="entry name" value="Soli_TIGR03435"/>
    <property type="match status" value="1"/>
</dbReference>
<accession>A0A4V1NVD1</accession>
<dbReference type="InterPro" id="IPR017801">
    <property type="entry name" value="DUF3738"/>
</dbReference>
<dbReference type="OrthoDB" id="113554at2"/>
<gene>
    <name evidence="1" type="ORF">ESZ00_12265</name>
</gene>
<name>A0A4V1NVD1_9BACT</name>
<evidence type="ECO:0000313" key="2">
    <source>
        <dbReference type="Proteomes" id="UP000290253"/>
    </source>
</evidence>
<keyword evidence="2" id="KW-1185">Reference proteome</keyword>
<comment type="caution">
    <text evidence="1">The sequence shown here is derived from an EMBL/GenBank/DDBJ whole genome shotgun (WGS) entry which is preliminary data.</text>
</comment>
<dbReference type="EMBL" id="SDMK01000002">
    <property type="protein sequence ID" value="RXS95350.1"/>
    <property type="molecule type" value="Genomic_DNA"/>
</dbReference>
<sequence length="290" mass="32177">MFLLIRLCRAVPASLCLFAGVLLFGSTAMIAEGSGEPSKSMRFEVTSIRPVRPGVIGEGVNFNPSPTGFTANLTVWMMVAIAYAPDDNSWETFPILHMPKWMYTPDWYTIRARVSEADEAAWRDQGPRHELLRAAMRDLLKTRCHLEAHTVPAEFTDYTLVVGPKGLTGMKPSDPKAPLPAGGIPFASGGEKKLEWSNGRTVVHFYGVQVAGLAEFLQQMSPSRQVHDRTGLTGRYDFTMTSAGNNPTHDRDLEILLWPVKPLGLELKTGKYEGFKLVIDHMDKPTDNDE</sequence>
<reference evidence="1 2" key="1">
    <citation type="journal article" date="2016" name="Int. J. Syst. Evol. Microbiol.">
        <title>Acidipila dinghuensis sp. nov., an acidobacterium isolated from forest soil.</title>
        <authorList>
            <person name="Jiang Y.W."/>
            <person name="Wang J."/>
            <person name="Chen M.H."/>
            <person name="Lv Y.Y."/>
            <person name="Qiu L.H."/>
        </authorList>
    </citation>
    <scope>NUCLEOTIDE SEQUENCE [LARGE SCALE GENOMIC DNA]</scope>
    <source>
        <strain evidence="1 2">DHOF10</strain>
    </source>
</reference>
<dbReference type="Pfam" id="PF12543">
    <property type="entry name" value="DUF3738"/>
    <property type="match status" value="1"/>
</dbReference>
<proteinExistence type="predicted"/>
<evidence type="ECO:0000313" key="1">
    <source>
        <dbReference type="EMBL" id="RXS95350.1"/>
    </source>
</evidence>
<dbReference type="Proteomes" id="UP000290253">
    <property type="component" value="Unassembled WGS sequence"/>
</dbReference>
<protein>
    <submittedName>
        <fullName evidence="1">TIGR03435 family protein</fullName>
    </submittedName>
</protein>
<organism evidence="1 2">
    <name type="scientific">Silvibacterium dinghuense</name>
    <dbReference type="NCBI Taxonomy" id="1560006"/>
    <lineage>
        <taxon>Bacteria</taxon>
        <taxon>Pseudomonadati</taxon>
        <taxon>Acidobacteriota</taxon>
        <taxon>Terriglobia</taxon>
        <taxon>Terriglobales</taxon>
        <taxon>Acidobacteriaceae</taxon>
        <taxon>Silvibacterium</taxon>
    </lineage>
</organism>